<gene>
    <name evidence="3" type="ORF">H9723_12075</name>
</gene>
<sequence length="312" mass="36130">MKLTMLGTGRAVVTGCYNTCFVLHEEERYFLVDGGGGIGLLRRLKSAGIEWSRVRNMFVTHRHMDHIMGMLWMIRMICQAAKRGEYEGEARIYGHEEVIRILKEVSCMLLSEQESRFIGKAVKLIPVEDGEEQEIIGHRVRFFDIHSAKAKQFGFTMDLSENDRLSCCGDEPYNDSEKEYVQGSRWLLHEAFCLYRDADRFRPYEKHHSTVKDACGRAENLEIRNLILYHTEDMDMANRKRMYTEEGKQYFSGNLYVPDDLETIDLEADECSHDGTQEEENGEDDAVMEDQHVRSIRTALRTVRGETTGRDS</sequence>
<reference evidence="3" key="2">
    <citation type="submission" date="2021-04" db="EMBL/GenBank/DDBJ databases">
        <authorList>
            <person name="Gilroy R."/>
        </authorList>
    </citation>
    <scope>NUCLEOTIDE SEQUENCE</scope>
    <source>
        <strain evidence="3">CHK196-3914</strain>
    </source>
</reference>
<evidence type="ECO:0000313" key="4">
    <source>
        <dbReference type="Proteomes" id="UP000824116"/>
    </source>
</evidence>
<dbReference type="Proteomes" id="UP000824116">
    <property type="component" value="Unassembled WGS sequence"/>
</dbReference>
<keyword evidence="1" id="KW-0540">Nuclease</keyword>
<dbReference type="Gene3D" id="3.60.15.10">
    <property type="entry name" value="Ribonuclease Z/Hydroxyacylglutathione hydrolase-like"/>
    <property type="match status" value="1"/>
</dbReference>
<feature type="compositionally biased region" description="Basic and acidic residues" evidence="2">
    <location>
        <begin position="303"/>
        <end position="312"/>
    </location>
</feature>
<accession>A0A9D2GA58</accession>
<organism evidence="3 4">
    <name type="scientific">Candidatus Mediterraneibacter stercoravium</name>
    <dbReference type="NCBI Taxonomy" id="2838685"/>
    <lineage>
        <taxon>Bacteria</taxon>
        <taxon>Bacillati</taxon>
        <taxon>Bacillota</taxon>
        <taxon>Clostridia</taxon>
        <taxon>Lachnospirales</taxon>
        <taxon>Lachnospiraceae</taxon>
        <taxon>Mediterraneibacter</taxon>
    </lineage>
</organism>
<feature type="region of interest" description="Disordered" evidence="2">
    <location>
        <begin position="272"/>
        <end position="312"/>
    </location>
</feature>
<reference evidence="3" key="1">
    <citation type="journal article" date="2021" name="PeerJ">
        <title>Extensive microbial diversity within the chicken gut microbiome revealed by metagenomics and culture.</title>
        <authorList>
            <person name="Gilroy R."/>
            <person name="Ravi A."/>
            <person name="Getino M."/>
            <person name="Pursley I."/>
            <person name="Horton D.L."/>
            <person name="Alikhan N.F."/>
            <person name="Baker D."/>
            <person name="Gharbi K."/>
            <person name="Hall N."/>
            <person name="Watson M."/>
            <person name="Adriaenssens E.M."/>
            <person name="Foster-Nyarko E."/>
            <person name="Jarju S."/>
            <person name="Secka A."/>
            <person name="Antonio M."/>
            <person name="Oren A."/>
            <person name="Chaudhuri R.R."/>
            <person name="La Ragione R."/>
            <person name="Hildebrand F."/>
            <person name="Pallen M.J."/>
        </authorList>
    </citation>
    <scope>NUCLEOTIDE SEQUENCE</scope>
    <source>
        <strain evidence="3">CHK196-3914</strain>
    </source>
</reference>
<dbReference type="InterPro" id="IPR036866">
    <property type="entry name" value="RibonucZ/Hydroxyglut_hydro"/>
</dbReference>
<comment type="caution">
    <text evidence="3">The sequence shown here is derived from an EMBL/GenBank/DDBJ whole genome shotgun (WGS) entry which is preliminary data.</text>
</comment>
<keyword evidence="1" id="KW-0378">Hydrolase</keyword>
<evidence type="ECO:0000313" key="3">
    <source>
        <dbReference type="EMBL" id="HIZ75959.1"/>
    </source>
</evidence>
<proteinExistence type="predicted"/>
<dbReference type="GO" id="GO:0042781">
    <property type="term" value="F:3'-tRNA processing endoribonuclease activity"/>
    <property type="evidence" value="ECO:0007669"/>
    <property type="project" value="TreeGrafter"/>
</dbReference>
<evidence type="ECO:0000256" key="1">
    <source>
        <dbReference type="ARBA" id="ARBA00022759"/>
    </source>
</evidence>
<evidence type="ECO:0000256" key="2">
    <source>
        <dbReference type="SAM" id="MobiDB-lite"/>
    </source>
</evidence>
<dbReference type="EMBL" id="DXAY01000274">
    <property type="protein sequence ID" value="HIZ75959.1"/>
    <property type="molecule type" value="Genomic_DNA"/>
</dbReference>
<dbReference type="Pfam" id="PF23023">
    <property type="entry name" value="Anti-Pycsar_Apyc1"/>
    <property type="match status" value="1"/>
</dbReference>
<keyword evidence="1" id="KW-0255">Endonuclease</keyword>
<name>A0A9D2GA58_9FIRM</name>
<feature type="compositionally biased region" description="Acidic residues" evidence="2">
    <location>
        <begin position="277"/>
        <end position="288"/>
    </location>
</feature>
<dbReference type="PANTHER" id="PTHR46018">
    <property type="entry name" value="ZINC PHOSPHODIESTERASE ELAC PROTEIN 1"/>
    <property type="match status" value="1"/>
</dbReference>
<protein>
    <submittedName>
        <fullName evidence="3">MBL fold metallo-hydrolase</fullName>
    </submittedName>
</protein>
<dbReference type="PANTHER" id="PTHR46018:SF2">
    <property type="entry name" value="ZINC PHOSPHODIESTERASE ELAC PROTEIN 1"/>
    <property type="match status" value="1"/>
</dbReference>
<dbReference type="SUPFAM" id="SSF56281">
    <property type="entry name" value="Metallo-hydrolase/oxidoreductase"/>
    <property type="match status" value="1"/>
</dbReference>
<dbReference type="AlphaFoldDB" id="A0A9D2GA58"/>